<feature type="transmembrane region" description="Helical" evidence="2">
    <location>
        <begin position="115"/>
        <end position="139"/>
    </location>
</feature>
<name>A0A3B0W2L9_9ZZZZ</name>
<feature type="compositionally biased region" description="Polar residues" evidence="1">
    <location>
        <begin position="74"/>
        <end position="85"/>
    </location>
</feature>
<proteinExistence type="predicted"/>
<dbReference type="AlphaFoldDB" id="A0A3B0W2L9"/>
<dbReference type="EMBL" id="UOEU01000680">
    <property type="protein sequence ID" value="VAW37824.1"/>
    <property type="molecule type" value="Genomic_DNA"/>
</dbReference>
<evidence type="ECO:0000256" key="2">
    <source>
        <dbReference type="SAM" id="Phobius"/>
    </source>
</evidence>
<sequence>MKKISTLLPLIIIAAVLLGASAQATMAQTEPEVTPEGGYPPPATPVQQEDTLEEAYPSELSRPPASAPEAGYITPTSAPSQPANNTVTVIGEEDSAATAVPSLPISQSSLVRNQAILWAGFLITLLIFFTAVYGAMLMYRRRR</sequence>
<accession>A0A3B0W2L9</accession>
<reference evidence="3" key="1">
    <citation type="submission" date="2018-06" db="EMBL/GenBank/DDBJ databases">
        <authorList>
            <person name="Zhirakovskaya E."/>
        </authorList>
    </citation>
    <scope>NUCLEOTIDE SEQUENCE</scope>
</reference>
<organism evidence="3">
    <name type="scientific">hydrothermal vent metagenome</name>
    <dbReference type="NCBI Taxonomy" id="652676"/>
    <lineage>
        <taxon>unclassified sequences</taxon>
        <taxon>metagenomes</taxon>
        <taxon>ecological metagenomes</taxon>
    </lineage>
</organism>
<evidence type="ECO:0000313" key="3">
    <source>
        <dbReference type="EMBL" id="VAW37824.1"/>
    </source>
</evidence>
<protein>
    <submittedName>
        <fullName evidence="3">Uncharacterized protein</fullName>
    </submittedName>
</protein>
<keyword evidence="2" id="KW-1133">Transmembrane helix</keyword>
<feature type="region of interest" description="Disordered" evidence="1">
    <location>
        <begin position="27"/>
        <end position="85"/>
    </location>
</feature>
<keyword evidence="2" id="KW-0812">Transmembrane</keyword>
<evidence type="ECO:0000256" key="1">
    <source>
        <dbReference type="SAM" id="MobiDB-lite"/>
    </source>
</evidence>
<gene>
    <name evidence="3" type="ORF">MNBD_CHLOROFLEXI01-2366</name>
</gene>
<keyword evidence="2" id="KW-0472">Membrane</keyword>